<organism evidence="2 3">
    <name type="scientific">Kineococcus rhizosphaerae</name>
    <dbReference type="NCBI Taxonomy" id="559628"/>
    <lineage>
        <taxon>Bacteria</taxon>
        <taxon>Bacillati</taxon>
        <taxon>Actinomycetota</taxon>
        <taxon>Actinomycetes</taxon>
        <taxon>Kineosporiales</taxon>
        <taxon>Kineosporiaceae</taxon>
        <taxon>Kineococcus</taxon>
    </lineage>
</organism>
<dbReference type="AlphaFoldDB" id="A0A2T0QLN7"/>
<dbReference type="Proteomes" id="UP000238083">
    <property type="component" value="Unassembled WGS sequence"/>
</dbReference>
<dbReference type="EMBL" id="PVZF01000039">
    <property type="protein sequence ID" value="PRY05399.1"/>
    <property type="molecule type" value="Genomic_DNA"/>
</dbReference>
<protein>
    <submittedName>
        <fullName evidence="2">Uncharacterized protein</fullName>
    </submittedName>
</protein>
<evidence type="ECO:0000313" key="2">
    <source>
        <dbReference type="EMBL" id="PRY05399.1"/>
    </source>
</evidence>
<accession>A0A2T0QLN7</accession>
<gene>
    <name evidence="2" type="ORF">CLV37_13911</name>
</gene>
<comment type="caution">
    <text evidence="2">The sequence shown here is derived from an EMBL/GenBank/DDBJ whole genome shotgun (WGS) entry which is preliminary data.</text>
</comment>
<evidence type="ECO:0000313" key="3">
    <source>
        <dbReference type="Proteomes" id="UP000238083"/>
    </source>
</evidence>
<name>A0A2T0QLN7_9ACTN</name>
<sequence length="128" mass="14277">MSVEEHPSDEDRDRLRDRSRPAFVVLVRTPRAAFSHVRLTRGAADRNAAEHHLRGRSVRVVEVAVVAVDGTSLDPSVLPEPGEEVKVPKVSRHRRNWTRPAAPVDLSSFDRPVRELDGDEDLDGRGTS</sequence>
<reference evidence="2 3" key="1">
    <citation type="submission" date="2018-03" db="EMBL/GenBank/DDBJ databases">
        <title>Genomic Encyclopedia of Archaeal and Bacterial Type Strains, Phase II (KMG-II): from individual species to whole genera.</title>
        <authorList>
            <person name="Goeker M."/>
        </authorList>
    </citation>
    <scope>NUCLEOTIDE SEQUENCE [LARGE SCALE GENOMIC DNA]</scope>
    <source>
        <strain evidence="2 3">DSM 19711</strain>
    </source>
</reference>
<feature type="region of interest" description="Disordered" evidence="1">
    <location>
        <begin position="91"/>
        <end position="128"/>
    </location>
</feature>
<keyword evidence="3" id="KW-1185">Reference proteome</keyword>
<proteinExistence type="predicted"/>
<evidence type="ECO:0000256" key="1">
    <source>
        <dbReference type="SAM" id="MobiDB-lite"/>
    </source>
</evidence>